<dbReference type="SUPFAM" id="SSF53098">
    <property type="entry name" value="Ribonuclease H-like"/>
    <property type="match status" value="1"/>
</dbReference>
<accession>A0A1F5L263</accession>
<dbReference type="InterPro" id="IPR036397">
    <property type="entry name" value="RNaseH_sf"/>
</dbReference>
<dbReference type="Pfam" id="PF00075">
    <property type="entry name" value="RNase_H"/>
    <property type="match status" value="1"/>
</dbReference>
<gene>
    <name evidence="2" type="ORF">PENARI_c051G09258</name>
</gene>
<evidence type="ECO:0000313" key="2">
    <source>
        <dbReference type="EMBL" id="OGE47295.1"/>
    </source>
</evidence>
<feature type="domain" description="RNase H type-1" evidence="1">
    <location>
        <begin position="1"/>
        <end position="70"/>
    </location>
</feature>
<dbReference type="InterPro" id="IPR012337">
    <property type="entry name" value="RNaseH-like_sf"/>
</dbReference>
<dbReference type="Gene3D" id="3.30.420.10">
    <property type="entry name" value="Ribonuclease H-like superfamily/Ribonuclease H"/>
    <property type="match status" value="1"/>
</dbReference>
<comment type="caution">
    <text evidence="2">The sequence shown here is derived from an EMBL/GenBank/DDBJ whole genome shotgun (WGS) entry which is preliminary data.</text>
</comment>
<dbReference type="CDD" id="cd09276">
    <property type="entry name" value="Rnase_HI_RT_non_LTR"/>
    <property type="match status" value="1"/>
</dbReference>
<dbReference type="PROSITE" id="PS50879">
    <property type="entry name" value="RNASE_H_1"/>
    <property type="match status" value="1"/>
</dbReference>
<sequence length="251" mass="28187">MITIFTDNQAAIRACASPGRSSGQQFLRRIIRVIDRLRSLRYTVRIPWVPGHAGVCGNERADVLARQAATEEGFLPTKILASTCRTRLRERAAADWKRQWATSEHGALARRLFSEPTKEIFAMHKPLRRAGSAVLTQMQSGKIALASYLSTIQRWREDALEANPLLRDPAQCSCQKGAQDVQHVLLRCPRFAELRFRILGLIRDEEPWTVWLTKPDSTAKAIQFMMQTTLLGQFGALPTTYQATRAGNAGL</sequence>
<keyword evidence="3" id="KW-1185">Reference proteome</keyword>
<dbReference type="EMBL" id="LXJU01000051">
    <property type="protein sequence ID" value="OGE47295.1"/>
    <property type="molecule type" value="Genomic_DNA"/>
</dbReference>
<dbReference type="GeneID" id="34582136"/>
<dbReference type="AlphaFoldDB" id="A0A1F5L263"/>
<dbReference type="InterPro" id="IPR002156">
    <property type="entry name" value="RNaseH_domain"/>
</dbReference>
<reference evidence="2 3" key="1">
    <citation type="journal article" date="2016" name="Sci. Rep.">
        <title>Penicillium arizonense, a new, genome sequenced fungal species, reveals a high chemical diversity in secreted metabolites.</title>
        <authorList>
            <person name="Grijseels S."/>
            <person name="Nielsen J.C."/>
            <person name="Randelovic M."/>
            <person name="Nielsen J."/>
            <person name="Nielsen K.F."/>
            <person name="Workman M."/>
            <person name="Frisvad J.C."/>
        </authorList>
    </citation>
    <scope>NUCLEOTIDE SEQUENCE [LARGE SCALE GENOMIC DNA]</scope>
    <source>
        <strain evidence="2 3">CBS 141311</strain>
    </source>
</reference>
<name>A0A1F5L263_PENAI</name>
<protein>
    <recommendedName>
        <fullName evidence="1">RNase H type-1 domain-containing protein</fullName>
    </recommendedName>
</protein>
<evidence type="ECO:0000313" key="3">
    <source>
        <dbReference type="Proteomes" id="UP000177622"/>
    </source>
</evidence>
<dbReference type="RefSeq" id="XP_022482755.1">
    <property type="nucleotide sequence ID" value="XM_022637402.1"/>
</dbReference>
<dbReference type="GO" id="GO:0004523">
    <property type="term" value="F:RNA-DNA hybrid ribonuclease activity"/>
    <property type="evidence" value="ECO:0007669"/>
    <property type="project" value="InterPro"/>
</dbReference>
<evidence type="ECO:0000259" key="1">
    <source>
        <dbReference type="PROSITE" id="PS50879"/>
    </source>
</evidence>
<dbReference type="GO" id="GO:0003676">
    <property type="term" value="F:nucleic acid binding"/>
    <property type="evidence" value="ECO:0007669"/>
    <property type="project" value="InterPro"/>
</dbReference>
<organism evidence="2 3">
    <name type="scientific">Penicillium arizonense</name>
    <dbReference type="NCBI Taxonomy" id="1835702"/>
    <lineage>
        <taxon>Eukaryota</taxon>
        <taxon>Fungi</taxon>
        <taxon>Dikarya</taxon>
        <taxon>Ascomycota</taxon>
        <taxon>Pezizomycotina</taxon>
        <taxon>Eurotiomycetes</taxon>
        <taxon>Eurotiomycetidae</taxon>
        <taxon>Eurotiales</taxon>
        <taxon>Aspergillaceae</taxon>
        <taxon>Penicillium</taxon>
    </lineage>
</organism>
<proteinExistence type="predicted"/>
<dbReference type="OrthoDB" id="4286061at2759"/>
<dbReference type="Proteomes" id="UP000177622">
    <property type="component" value="Unassembled WGS sequence"/>
</dbReference>